<dbReference type="RefSeq" id="WP_008792943.1">
    <property type="nucleotide sequence ID" value="NZ_AP031443.1"/>
</dbReference>
<organism evidence="3">
    <name type="scientific">Thomasclavelia ramosa</name>
    <dbReference type="NCBI Taxonomy" id="1547"/>
    <lineage>
        <taxon>Bacteria</taxon>
        <taxon>Bacillati</taxon>
        <taxon>Bacillota</taxon>
        <taxon>Erysipelotrichia</taxon>
        <taxon>Erysipelotrichales</taxon>
        <taxon>Coprobacillaceae</taxon>
        <taxon>Thomasclavelia</taxon>
    </lineage>
</organism>
<evidence type="ECO:0000313" key="3">
    <source>
        <dbReference type="EMBL" id="VYT60280.1"/>
    </source>
</evidence>
<dbReference type="GeneID" id="64196242"/>
<feature type="transmembrane region" description="Helical" evidence="1">
    <location>
        <begin position="121"/>
        <end position="142"/>
    </location>
</feature>
<dbReference type="Proteomes" id="UP001211987">
    <property type="component" value="Unassembled WGS sequence"/>
</dbReference>
<accession>A0A6N2Y3C3</accession>
<dbReference type="EMBL" id="JAQLKE010000007">
    <property type="protein sequence ID" value="MDB7083423.1"/>
    <property type="molecule type" value="Genomic_DNA"/>
</dbReference>
<reference evidence="2" key="2">
    <citation type="submission" date="2023-01" db="EMBL/GenBank/DDBJ databases">
        <title>Human gut microbiome strain richness.</title>
        <authorList>
            <person name="Chen-Liaw A."/>
        </authorList>
    </citation>
    <scope>NUCLEOTIDE SEQUENCE</scope>
    <source>
        <strain evidence="2">1001217st2_G6_1001217B_191108</strain>
    </source>
</reference>
<gene>
    <name evidence="3" type="ORF">CRLFYP8_01464</name>
    <name evidence="2" type="ORF">PM738_06405</name>
</gene>
<feature type="transmembrane region" description="Helical" evidence="1">
    <location>
        <begin position="41"/>
        <end position="60"/>
    </location>
</feature>
<keyword evidence="1" id="KW-0812">Transmembrane</keyword>
<evidence type="ECO:0000256" key="1">
    <source>
        <dbReference type="SAM" id="Phobius"/>
    </source>
</evidence>
<dbReference type="EMBL" id="CACRTL010000011">
    <property type="protein sequence ID" value="VYT60280.1"/>
    <property type="molecule type" value="Genomic_DNA"/>
</dbReference>
<reference evidence="3" key="1">
    <citation type="submission" date="2019-11" db="EMBL/GenBank/DDBJ databases">
        <authorList>
            <person name="Feng L."/>
        </authorList>
    </citation>
    <scope>NUCLEOTIDE SEQUENCE</scope>
    <source>
        <strain evidence="3">CramosumLFYP8</strain>
    </source>
</reference>
<sequence length="202" mass="23304">MQSFLAMHINNIVMILLLFIYVVCLNGLFSMRRRLIKWRRFFAFLFIISTAGLMLGTIRNELMVYWFNNASFNIESNFEWMIKIGYDLISLIIMILMIFLVKNILDFIKNSSRDAIRKLAINADIIAILIIIRTVIVPLIVKLARVLELFGLNNQTSSSNDIFLYALPYLGLPEVAIIVVTIFINILGISYWNRGAEDVMAK</sequence>
<feature type="transmembrane region" description="Helical" evidence="1">
    <location>
        <begin position="12"/>
        <end position="29"/>
    </location>
</feature>
<feature type="transmembrane region" description="Helical" evidence="1">
    <location>
        <begin position="80"/>
        <end position="101"/>
    </location>
</feature>
<name>A0A6N2Y3C3_9FIRM</name>
<dbReference type="AlphaFoldDB" id="A0A6N2Y3C3"/>
<protein>
    <submittedName>
        <fullName evidence="3">Uncharacterized protein</fullName>
    </submittedName>
</protein>
<feature type="transmembrane region" description="Helical" evidence="1">
    <location>
        <begin position="162"/>
        <end position="192"/>
    </location>
</feature>
<evidence type="ECO:0000313" key="2">
    <source>
        <dbReference type="EMBL" id="MDB7083423.1"/>
    </source>
</evidence>
<proteinExistence type="predicted"/>
<keyword evidence="1" id="KW-0472">Membrane</keyword>
<keyword evidence="1" id="KW-1133">Transmembrane helix</keyword>